<keyword evidence="2" id="KW-0812">Transmembrane</keyword>
<evidence type="ECO:0000259" key="6">
    <source>
        <dbReference type="Pfam" id="PF06789"/>
    </source>
</evidence>
<proteinExistence type="inferred from homology"/>
<dbReference type="PANTHER" id="PTHR31530">
    <property type="entry name" value="MAJOR INTRINSICALLY DISORDERED NOTCH2-BINDING RECEPTOR 1 MINAR1 FAMILY MEMBER"/>
    <property type="match status" value="1"/>
</dbReference>
<organism evidence="7 8">
    <name type="scientific">Knipowitschia caucasica</name>
    <name type="common">Caucasian dwarf goby</name>
    <name type="synonym">Pomatoschistus caucasicus</name>
    <dbReference type="NCBI Taxonomy" id="637954"/>
    <lineage>
        <taxon>Eukaryota</taxon>
        <taxon>Metazoa</taxon>
        <taxon>Chordata</taxon>
        <taxon>Craniata</taxon>
        <taxon>Vertebrata</taxon>
        <taxon>Euteleostomi</taxon>
        <taxon>Actinopterygii</taxon>
        <taxon>Neopterygii</taxon>
        <taxon>Teleostei</taxon>
        <taxon>Neoteleostei</taxon>
        <taxon>Acanthomorphata</taxon>
        <taxon>Gobiaria</taxon>
        <taxon>Gobiiformes</taxon>
        <taxon>Gobioidei</taxon>
        <taxon>Gobiidae</taxon>
        <taxon>Gobiinae</taxon>
        <taxon>Knipowitschia</taxon>
    </lineage>
</organism>
<gene>
    <name evidence="7" type="ORF">KC01_LOCUS860</name>
</gene>
<dbReference type="Proteomes" id="UP001497482">
    <property type="component" value="Chromosome 1"/>
</dbReference>
<protein>
    <recommendedName>
        <fullName evidence="6">Major intrinsically disordered Notch2-binding receptor 1-like C-terminal domain-containing protein</fullName>
    </recommendedName>
</protein>
<dbReference type="InterPro" id="IPR009626">
    <property type="entry name" value="MINAR1-like_C"/>
</dbReference>
<evidence type="ECO:0000313" key="8">
    <source>
        <dbReference type="Proteomes" id="UP001497482"/>
    </source>
</evidence>
<accession>A0AAV2IWQ5</accession>
<keyword evidence="8" id="KW-1185">Reference proteome</keyword>
<name>A0AAV2IWQ5_KNICA</name>
<comment type="similarity">
    <text evidence="1">Belongs to the MINAR family.</text>
</comment>
<dbReference type="PANTHER" id="PTHR31530:SF4">
    <property type="entry name" value="MAJOR INTRINSICALLY DISORDERED NOTCH2-BINDING RECEPTOR 1-LIKE"/>
    <property type="match status" value="1"/>
</dbReference>
<dbReference type="AlphaFoldDB" id="A0AAV2IWQ5"/>
<evidence type="ECO:0000256" key="5">
    <source>
        <dbReference type="ARBA" id="ARBA00037847"/>
    </source>
</evidence>
<evidence type="ECO:0000256" key="1">
    <source>
        <dbReference type="ARBA" id="ARBA00006410"/>
    </source>
</evidence>
<comment type="subcellular location">
    <subcellularLocation>
        <location evidence="5">Endomembrane system</location>
        <topology evidence="5">Single-pass membrane protein</topology>
    </subcellularLocation>
</comment>
<keyword evidence="4" id="KW-0472">Membrane</keyword>
<dbReference type="InterPro" id="IPR039706">
    <property type="entry name" value="MINAR1-like"/>
</dbReference>
<keyword evidence="3" id="KW-1133">Transmembrane helix</keyword>
<dbReference type="EMBL" id="OZ035823">
    <property type="protein sequence ID" value="CAL1568192.1"/>
    <property type="molecule type" value="Genomic_DNA"/>
</dbReference>
<sequence length="242" mass="28394">MDISALPNNNDPERFLQLDVGMLPATHGMFQLQAVMSSQKHWHNRVYKMEGQMQGQMHGQMHGQMQGQRVRSEGRPPENSPVEFVDRYLEKHITPVTLKHKIKTNPLYIDFTEMEQVDFEKNKPSWTVQEYDTQTVHGNLADYLKEGEKMPTDLDFWLEDLYTPGYDSLLRKKEAEEQRKKICKYFLVLLNTARRCRKEKSAADRRLQPGERKLKSNVPLTLVRCHVTAEQPWADLTYRSDD</sequence>
<evidence type="ECO:0000256" key="2">
    <source>
        <dbReference type="ARBA" id="ARBA00022692"/>
    </source>
</evidence>
<dbReference type="Pfam" id="PF06789">
    <property type="entry name" value="MINAR1_C"/>
    <property type="match status" value="1"/>
</dbReference>
<dbReference type="GO" id="GO:0012505">
    <property type="term" value="C:endomembrane system"/>
    <property type="evidence" value="ECO:0007669"/>
    <property type="project" value="UniProtKB-SubCell"/>
</dbReference>
<evidence type="ECO:0000256" key="4">
    <source>
        <dbReference type="ARBA" id="ARBA00023136"/>
    </source>
</evidence>
<evidence type="ECO:0000256" key="3">
    <source>
        <dbReference type="ARBA" id="ARBA00022989"/>
    </source>
</evidence>
<feature type="domain" description="Major intrinsically disordered Notch2-binding receptor 1-like C-terminal" evidence="6">
    <location>
        <begin position="76"/>
        <end position="190"/>
    </location>
</feature>
<evidence type="ECO:0000313" key="7">
    <source>
        <dbReference type="EMBL" id="CAL1568192.1"/>
    </source>
</evidence>
<reference evidence="7 8" key="1">
    <citation type="submission" date="2024-04" db="EMBL/GenBank/DDBJ databases">
        <authorList>
            <person name="Waldvogel A.-M."/>
            <person name="Schoenle A."/>
        </authorList>
    </citation>
    <scope>NUCLEOTIDE SEQUENCE [LARGE SCALE GENOMIC DNA]</scope>
</reference>